<dbReference type="Gene3D" id="1.10.10.10">
    <property type="entry name" value="Winged helix-like DNA-binding domain superfamily/Winged helix DNA-binding domain"/>
    <property type="match status" value="1"/>
</dbReference>
<dbReference type="SMART" id="SM00421">
    <property type="entry name" value="HTH_LUXR"/>
    <property type="match status" value="1"/>
</dbReference>
<accession>A0A1M4E1G2</accession>
<dbReference type="SUPFAM" id="SSF52540">
    <property type="entry name" value="P-loop containing nucleoside triphosphate hydrolases"/>
    <property type="match status" value="1"/>
</dbReference>
<name>A0A1M4E1G2_9ACTN</name>
<dbReference type="PANTHER" id="PTHR47691:SF3">
    <property type="entry name" value="HTH-TYPE TRANSCRIPTIONAL REGULATOR RV0890C-RELATED"/>
    <property type="match status" value="1"/>
</dbReference>
<dbReference type="AlphaFoldDB" id="A0A1M4E1G2"/>
<dbReference type="Pfam" id="PF25872">
    <property type="entry name" value="HTH_77"/>
    <property type="match status" value="1"/>
</dbReference>
<dbReference type="RefSeq" id="WP_263657450.1">
    <property type="nucleotide sequence ID" value="NZ_CP084058.1"/>
</dbReference>
<dbReference type="InterPro" id="IPR027417">
    <property type="entry name" value="P-loop_NTPase"/>
</dbReference>
<dbReference type="EMBL" id="LT559118">
    <property type="protein sequence ID" value="SBO92606.1"/>
    <property type="molecule type" value="Genomic_DNA"/>
</dbReference>
<dbReference type="InterPro" id="IPR011990">
    <property type="entry name" value="TPR-like_helical_dom_sf"/>
</dbReference>
<protein>
    <submittedName>
        <fullName evidence="2">Adenylyl cyclase class-3/4/guanylyl cyclase / Disease resistance domain-containing protein / Tetratricopeptide repeat-containing protein / Transcriptional regulator, LuxR family</fullName>
    </submittedName>
</protein>
<organism evidence="2">
    <name type="scientific">Nonomuraea gerenzanensis</name>
    <dbReference type="NCBI Taxonomy" id="93944"/>
    <lineage>
        <taxon>Bacteria</taxon>
        <taxon>Bacillati</taxon>
        <taxon>Actinomycetota</taxon>
        <taxon>Actinomycetes</taxon>
        <taxon>Streptosporangiales</taxon>
        <taxon>Streptosporangiaceae</taxon>
        <taxon>Nonomuraea</taxon>
    </lineage>
</organism>
<dbReference type="Pfam" id="PF00196">
    <property type="entry name" value="GerE"/>
    <property type="match status" value="1"/>
</dbReference>
<dbReference type="InterPro" id="IPR016032">
    <property type="entry name" value="Sig_transdc_resp-reg_C-effctor"/>
</dbReference>
<dbReference type="PROSITE" id="PS50043">
    <property type="entry name" value="HTH_LUXR_2"/>
    <property type="match status" value="1"/>
</dbReference>
<feature type="domain" description="HTH luxR-type" evidence="1">
    <location>
        <begin position="725"/>
        <end position="790"/>
    </location>
</feature>
<dbReference type="GO" id="GO:0003677">
    <property type="term" value="F:DNA binding"/>
    <property type="evidence" value="ECO:0007669"/>
    <property type="project" value="InterPro"/>
</dbReference>
<evidence type="ECO:0000259" key="1">
    <source>
        <dbReference type="PROSITE" id="PS50043"/>
    </source>
</evidence>
<dbReference type="PRINTS" id="PR00364">
    <property type="entry name" value="DISEASERSIST"/>
</dbReference>
<dbReference type="SUPFAM" id="SSF48452">
    <property type="entry name" value="TPR-like"/>
    <property type="match status" value="1"/>
</dbReference>
<dbReference type="GO" id="GO:0006355">
    <property type="term" value="P:regulation of DNA-templated transcription"/>
    <property type="evidence" value="ECO:0007669"/>
    <property type="project" value="InterPro"/>
</dbReference>
<dbReference type="InterPro" id="IPR000792">
    <property type="entry name" value="Tscrpt_reg_LuxR_C"/>
</dbReference>
<reference evidence="2" key="1">
    <citation type="submission" date="2016-04" db="EMBL/GenBank/DDBJ databases">
        <authorList>
            <person name="Evans L.H."/>
            <person name="Alamgir A."/>
            <person name="Owens N."/>
            <person name="Weber N.D."/>
            <person name="Virtaneva K."/>
            <person name="Barbian K."/>
            <person name="Babar A."/>
            <person name="Rosenke K."/>
        </authorList>
    </citation>
    <scope>NUCLEOTIDE SEQUENCE</scope>
    <source>
        <strain evidence="2">Nono1</strain>
    </source>
</reference>
<dbReference type="SUPFAM" id="SSF46894">
    <property type="entry name" value="C-terminal effector domain of the bipartite response regulators"/>
    <property type="match status" value="1"/>
</dbReference>
<proteinExistence type="predicted"/>
<sequence length="791" mass="84954">MARPPRRPGNLPAEATSFVGRRRELAAVRSRLAEARLVSLVGPGGVGKTRLALRAAGELGRAFSGGAWVVELADVRDAGLVGDAVMAALDLRPQAAVEALGPYLRDKRLLLVVDNCEHLLAAVARLVAEVMRAAPGLRVIATSREPLSVPGEHVIPVPPLDLPAPPGRVTAADARAPLMELRRNEAVRLFTERAAASSGTFELTAANQEAVAGLCRRLDGLPLAIELAAVRTRVLSAEQILDRLDDRFGLLTGGTVVPPRHQTLRTTIDWSHDLLDPVEQALLRRLCVFAGRFTLEDVEGVCASREPPWRALVPPDGAHVLARLASLVDKSLVIKEDAGDLACYRLHETMREYAALKLRAAGEEEALERRFTDHYTERCLQAAPRMRHHLAEWLDWMDLEIDNVRAVLRACLAAGDTARGMNLIYAVGYYWMTRALNEGVRWADELLARPGGGPAERARAAFMRGFLAVLQSDAASAGPALDEAVDRSREAGLRSVAAQSLALASMAASMSADHATARALGERARVALEETDDDTAVLMYLQSRALNGLFEGDAGTAGEAAAEGVRLGRETGDLYSLDMMLLNLGCARLIAGAFEEAGPLLAEALRVAYRIDDRVGQYVLLDALGCVAAGRERTASDGAGDERMRRAASLMGAAETVRVEAGASVLPFLAPLLARAEGRARAELGAAAFERAYAAGRRLSRDDAITLALGEPTAAHPEESPPDRRHVGEVALGRRQAEVARLVAEGLSNKQIGERLFISEHTVDSHVRVIMNKLGVDSRAQIAAWMATTHP</sequence>
<dbReference type="Gene3D" id="3.40.50.300">
    <property type="entry name" value="P-loop containing nucleotide triphosphate hydrolases"/>
    <property type="match status" value="1"/>
</dbReference>
<dbReference type="Gene3D" id="1.25.40.10">
    <property type="entry name" value="Tetratricopeptide repeat domain"/>
    <property type="match status" value="1"/>
</dbReference>
<dbReference type="InterPro" id="IPR058852">
    <property type="entry name" value="HTH_77"/>
</dbReference>
<gene>
    <name evidence="2" type="ORF">BN4615_P2120</name>
</gene>
<dbReference type="PRINTS" id="PR00038">
    <property type="entry name" value="HTHLUXR"/>
</dbReference>
<evidence type="ECO:0000313" key="2">
    <source>
        <dbReference type="EMBL" id="SBO92606.1"/>
    </source>
</evidence>
<dbReference type="InterPro" id="IPR036388">
    <property type="entry name" value="WH-like_DNA-bd_sf"/>
</dbReference>
<dbReference type="CDD" id="cd06170">
    <property type="entry name" value="LuxR_C_like"/>
    <property type="match status" value="1"/>
</dbReference>
<dbReference type="PANTHER" id="PTHR47691">
    <property type="entry name" value="REGULATOR-RELATED"/>
    <property type="match status" value="1"/>
</dbReference>